<dbReference type="InterPro" id="IPR009839">
    <property type="entry name" value="SseB_N"/>
</dbReference>
<dbReference type="AlphaFoldDB" id="A0A0U3CTI1"/>
<evidence type="ECO:0000313" key="4">
    <source>
        <dbReference type="Proteomes" id="UP000067738"/>
    </source>
</evidence>
<dbReference type="InterPro" id="IPR011990">
    <property type="entry name" value="TPR-like_helical_dom_sf"/>
</dbReference>
<dbReference type="PATRIC" id="fig|230361.4.peg.1251"/>
<organism evidence="3 4">
    <name type="scientific">Methanobrevibacter millerae</name>
    <dbReference type="NCBI Taxonomy" id="230361"/>
    <lineage>
        <taxon>Archaea</taxon>
        <taxon>Methanobacteriati</taxon>
        <taxon>Methanobacteriota</taxon>
        <taxon>Methanomada group</taxon>
        <taxon>Methanobacteria</taxon>
        <taxon>Methanobacteriales</taxon>
        <taxon>Methanobacteriaceae</taxon>
        <taxon>Methanobrevibacter</taxon>
    </lineage>
</organism>
<proteinExistence type="predicted"/>
<feature type="domain" description="SseB protein N-terminal" evidence="2">
    <location>
        <begin position="260"/>
        <end position="381"/>
    </location>
</feature>
<dbReference type="RefSeq" id="WP_058739267.1">
    <property type="nucleotide sequence ID" value="NZ_CP011266.1"/>
</dbReference>
<protein>
    <recommendedName>
        <fullName evidence="2">SseB protein N-terminal domain-containing protein</fullName>
    </recommendedName>
</protein>
<dbReference type="OrthoDB" id="78466at2157"/>
<dbReference type="Gene3D" id="1.25.40.10">
    <property type="entry name" value="Tetratricopeptide repeat domain"/>
    <property type="match status" value="1"/>
</dbReference>
<keyword evidence="4" id="KW-1185">Reference proteome</keyword>
<dbReference type="EMBL" id="CP011266">
    <property type="protein sequence ID" value="ALT68991.1"/>
    <property type="molecule type" value="Genomic_DNA"/>
</dbReference>
<dbReference type="KEGG" id="mmil:sm9_1209"/>
<name>A0A0U3CTI1_9EURY</name>
<dbReference type="InterPro" id="IPR019734">
    <property type="entry name" value="TPR_rpt"/>
</dbReference>
<keyword evidence="1" id="KW-0802">TPR repeat</keyword>
<feature type="repeat" description="TPR" evidence="1">
    <location>
        <begin position="70"/>
        <end position="103"/>
    </location>
</feature>
<gene>
    <name evidence="3" type="ORF">sm9_1209</name>
</gene>
<dbReference type="PROSITE" id="PS50005">
    <property type="entry name" value="TPR"/>
    <property type="match status" value="1"/>
</dbReference>
<evidence type="ECO:0000259" key="2">
    <source>
        <dbReference type="Pfam" id="PF07179"/>
    </source>
</evidence>
<accession>A0A0U3CTI1</accession>
<dbReference type="Proteomes" id="UP000067738">
    <property type="component" value="Chromosome"/>
</dbReference>
<sequence length="394" mass="46412">MEFMDKIIDLLNSGQFQEIINYINDFLDENPSYKTIDYHHFANPLEEILFDYYFGNIESIKTLELDEALEDIYTIYSIAYMNLGQIDEAEKYLKIANKINPVSAPILIRLCELYQSKHEEEKLKELSCEIFKYAYDVDILTSNYFKLADYLYHTQQNMELYGHLFNFFIFLKSGEEEKPVRDDIIYFRENNIQVGVNPKIIQILIYLIDLHNQQNMYNTAKYFKNILDEVSEFNDYLNHICDENTDGLKNETPDDNKRLEELMKEEITPIMQFEFLNILKESRLSMPVSYSENIFEGIENAKMGDVIEPAGQIGFNIEYLTDNNGNKVVPLFTSNEMMEAANFRSSTYVLYMSDLADLLKQTDKYSLIAINPFTEYNMNIPIETFLNLFNQRND</sequence>
<evidence type="ECO:0000256" key="1">
    <source>
        <dbReference type="PROSITE-ProRule" id="PRU00339"/>
    </source>
</evidence>
<dbReference type="GeneID" id="26736172"/>
<reference evidence="3 4" key="1">
    <citation type="submission" date="2015-04" db="EMBL/GenBank/DDBJ databases">
        <title>The complete genome sequence of the rumen methanogen Methanobrevibacter millerae SM9.</title>
        <authorList>
            <person name="Leahy S.C."/>
            <person name="Kelly W.J."/>
            <person name="Pacheco D.M."/>
            <person name="Li D."/>
            <person name="Altermann E."/>
            <person name="Attwood G.T."/>
        </authorList>
    </citation>
    <scope>NUCLEOTIDE SEQUENCE [LARGE SCALE GENOMIC DNA]</scope>
    <source>
        <strain evidence="3 4">SM9</strain>
    </source>
</reference>
<dbReference type="SUPFAM" id="SSF48452">
    <property type="entry name" value="TPR-like"/>
    <property type="match status" value="1"/>
</dbReference>
<dbReference type="Pfam" id="PF07179">
    <property type="entry name" value="SseB"/>
    <property type="match status" value="1"/>
</dbReference>
<evidence type="ECO:0000313" key="3">
    <source>
        <dbReference type="EMBL" id="ALT68991.1"/>
    </source>
</evidence>